<comment type="caution">
    <text evidence="2">The sequence shown here is derived from an EMBL/GenBank/DDBJ whole genome shotgun (WGS) entry which is preliminary data.</text>
</comment>
<proteinExistence type="predicted"/>
<gene>
    <name evidence="2" type="ORF">HOLleu_26667</name>
</gene>
<evidence type="ECO:0000259" key="1">
    <source>
        <dbReference type="Pfam" id="PF03070"/>
    </source>
</evidence>
<dbReference type="GO" id="GO:0005829">
    <property type="term" value="C:cytosol"/>
    <property type="evidence" value="ECO:0007669"/>
    <property type="project" value="TreeGrafter"/>
</dbReference>
<dbReference type="AlphaFoldDB" id="A0A9Q1H260"/>
<dbReference type="SUPFAM" id="SSF48613">
    <property type="entry name" value="Heme oxygenase-like"/>
    <property type="match status" value="1"/>
</dbReference>
<name>A0A9Q1H260_HOLLE</name>
<dbReference type="PANTHER" id="PTHR43198">
    <property type="entry name" value="BIFUNCTIONAL TH2 PROTEIN"/>
    <property type="match status" value="1"/>
</dbReference>
<dbReference type="Proteomes" id="UP001152320">
    <property type="component" value="Chromosome 13"/>
</dbReference>
<dbReference type="Gene3D" id="1.20.910.10">
    <property type="entry name" value="Heme oxygenase-like"/>
    <property type="match status" value="2"/>
</dbReference>
<dbReference type="InterPro" id="IPR016084">
    <property type="entry name" value="Haem_Oase-like_multi-hlx"/>
</dbReference>
<dbReference type="PANTHER" id="PTHR43198:SF2">
    <property type="entry name" value="SI:CH1073-67J19.1-RELATED"/>
    <property type="match status" value="1"/>
</dbReference>
<organism evidence="2 3">
    <name type="scientific">Holothuria leucospilota</name>
    <name type="common">Black long sea cucumber</name>
    <name type="synonym">Mertensiothuria leucospilota</name>
    <dbReference type="NCBI Taxonomy" id="206669"/>
    <lineage>
        <taxon>Eukaryota</taxon>
        <taxon>Metazoa</taxon>
        <taxon>Echinodermata</taxon>
        <taxon>Eleutherozoa</taxon>
        <taxon>Echinozoa</taxon>
        <taxon>Holothuroidea</taxon>
        <taxon>Aspidochirotacea</taxon>
        <taxon>Aspidochirotida</taxon>
        <taxon>Holothuriidae</taxon>
        <taxon>Holothuria</taxon>
    </lineage>
</organism>
<dbReference type="Pfam" id="PF03070">
    <property type="entry name" value="TENA_THI-4"/>
    <property type="match status" value="1"/>
</dbReference>
<accession>A0A9Q1H260</accession>
<sequence length="180" mass="21201">MSKLSDQLWDSTKELRQDVMKTTFIQGLKNGSLDPVKFGKYVVQDVVFCYQGQKNMETIAARSFGDLRDFMKKEILSLRQAYIEFLTYVAQSYDPIYFLVAFLPCMRLWPWIGEQLRQSESNFGVYQSWVNEYLTGDLFQSWEDFINKSSTIDRDIASKIYTESMKDELEFFSSVFPVKR</sequence>
<dbReference type="GO" id="GO:0006772">
    <property type="term" value="P:thiamine metabolic process"/>
    <property type="evidence" value="ECO:0007669"/>
    <property type="project" value="UniProtKB-ARBA"/>
</dbReference>
<dbReference type="OrthoDB" id="6062485at2759"/>
<dbReference type="InterPro" id="IPR050967">
    <property type="entry name" value="Thiamine_Salvage_TenA"/>
</dbReference>
<protein>
    <recommendedName>
        <fullName evidence="1">Thiaminase-2/PQQC domain-containing protein</fullName>
    </recommendedName>
</protein>
<evidence type="ECO:0000313" key="3">
    <source>
        <dbReference type="Proteomes" id="UP001152320"/>
    </source>
</evidence>
<dbReference type="CDD" id="cd19359">
    <property type="entry name" value="TenA_C_Bt3146-like"/>
    <property type="match status" value="1"/>
</dbReference>
<feature type="domain" description="Thiaminase-2/PQQC" evidence="1">
    <location>
        <begin position="70"/>
        <end position="164"/>
    </location>
</feature>
<keyword evidence="3" id="KW-1185">Reference proteome</keyword>
<dbReference type="EMBL" id="JAIZAY010000013">
    <property type="protein sequence ID" value="KAJ8030298.1"/>
    <property type="molecule type" value="Genomic_DNA"/>
</dbReference>
<dbReference type="InterPro" id="IPR004305">
    <property type="entry name" value="Thiaminase-2/PQQC"/>
</dbReference>
<evidence type="ECO:0000313" key="2">
    <source>
        <dbReference type="EMBL" id="KAJ8030298.1"/>
    </source>
</evidence>
<reference evidence="2" key="1">
    <citation type="submission" date="2021-10" db="EMBL/GenBank/DDBJ databases">
        <title>Tropical sea cucumber genome reveals ecological adaptation and Cuvierian tubules defense mechanism.</title>
        <authorList>
            <person name="Chen T."/>
        </authorList>
    </citation>
    <scope>NUCLEOTIDE SEQUENCE</scope>
    <source>
        <strain evidence="2">Nanhai2018</strain>
        <tissue evidence="2">Muscle</tissue>
    </source>
</reference>